<dbReference type="InterPro" id="IPR042177">
    <property type="entry name" value="Cell/Rod_1"/>
</dbReference>
<dbReference type="EMBL" id="CP098251">
    <property type="protein sequence ID" value="WAV91889.1"/>
    <property type="molecule type" value="Genomic_DNA"/>
</dbReference>
<dbReference type="PIRSF" id="PIRSF038471">
    <property type="entry name" value="MreC"/>
    <property type="match status" value="1"/>
</dbReference>
<dbReference type="Pfam" id="PF04085">
    <property type="entry name" value="MreC"/>
    <property type="match status" value="1"/>
</dbReference>
<feature type="coiled-coil region" evidence="6">
    <location>
        <begin position="84"/>
        <end position="111"/>
    </location>
</feature>
<keyword evidence="6" id="KW-0175">Coiled coil</keyword>
<evidence type="ECO:0000259" key="9">
    <source>
        <dbReference type="Pfam" id="PF04085"/>
    </source>
</evidence>
<keyword evidence="8" id="KW-0812">Transmembrane</keyword>
<dbReference type="GO" id="GO:0008360">
    <property type="term" value="P:regulation of cell shape"/>
    <property type="evidence" value="ECO:0007669"/>
    <property type="project" value="UniProtKB-KW"/>
</dbReference>
<feature type="domain" description="Rod shape-determining protein MreC beta-barrel core" evidence="9">
    <location>
        <begin position="129"/>
        <end position="273"/>
    </location>
</feature>
<name>A0A9E9NU37_9BURK</name>
<dbReference type="Gene3D" id="2.40.10.340">
    <property type="entry name" value="Rod shape-determining protein MreC, domain 1"/>
    <property type="match status" value="1"/>
</dbReference>
<evidence type="ECO:0000256" key="1">
    <source>
        <dbReference type="ARBA" id="ARBA00009369"/>
    </source>
</evidence>
<feature type="region of interest" description="Disordered" evidence="7">
    <location>
        <begin position="282"/>
        <end position="311"/>
    </location>
</feature>
<evidence type="ECO:0000256" key="5">
    <source>
        <dbReference type="PIRNR" id="PIRNR038471"/>
    </source>
</evidence>
<dbReference type="InterPro" id="IPR055342">
    <property type="entry name" value="MreC_beta-barrel_core"/>
</dbReference>
<keyword evidence="3 5" id="KW-0133">Cell shape</keyword>
<keyword evidence="8" id="KW-1133">Transmembrane helix</keyword>
<comment type="function">
    <text evidence="5">Involved in formation and maintenance of cell shape.</text>
</comment>
<sequence length="311" mass="34126">MQYGPPPLFKQGTPARVKVIIFVVAAIALLFVDSRLQVLGRIRHVIGLVIYPVQRAAMVPRDLFEAAGEYLISSGTLHDEVSQMRQKEMQDAQLLQRAQLLENENEHLRELLGMSKRISVKSVPAEILYDARNVFVRKVVLNRGSKHGVLPGQPVIDEKGVIGQVTEVYLATCEVTLLTDKDQAIPVLNVRSGERSVAYGRGQSGYLELRFMMANADIAADDMLVTSGIDGVYPAGLAVGRVARVRDNSTGSFDHIICEPVAGINRNRQVLILLSDTAVAPRPTSDERTVATRKRAVPKQNETGKQVGPAR</sequence>
<feature type="transmembrane region" description="Helical" evidence="8">
    <location>
        <begin position="15"/>
        <end position="32"/>
    </location>
</feature>
<protein>
    <recommendedName>
        <fullName evidence="2 5">Cell shape-determining protein MreC</fullName>
    </recommendedName>
    <alternativeName>
        <fullName evidence="4 5">Cell shape protein MreC</fullName>
    </alternativeName>
</protein>
<dbReference type="InterPro" id="IPR007221">
    <property type="entry name" value="MreC"/>
</dbReference>
<evidence type="ECO:0000256" key="4">
    <source>
        <dbReference type="ARBA" id="ARBA00032089"/>
    </source>
</evidence>
<organism evidence="10">
    <name type="scientific">Oxalobacter aliiformigenes</name>
    <dbReference type="NCBI Taxonomy" id="2946593"/>
    <lineage>
        <taxon>Bacteria</taxon>
        <taxon>Pseudomonadati</taxon>
        <taxon>Pseudomonadota</taxon>
        <taxon>Betaproteobacteria</taxon>
        <taxon>Burkholderiales</taxon>
        <taxon>Oxalobacteraceae</taxon>
        <taxon>Oxalobacter</taxon>
    </lineage>
</organism>
<dbReference type="GO" id="GO:0005886">
    <property type="term" value="C:plasma membrane"/>
    <property type="evidence" value="ECO:0007669"/>
    <property type="project" value="TreeGrafter"/>
</dbReference>
<reference evidence="10" key="1">
    <citation type="journal article" date="2022" name="Front. Microbiol.">
        <title>New perspectives on an old grouping: The genomic and phenotypic variability of Oxalobacter formigenes and the implications for calcium oxalate stone prevention.</title>
        <authorList>
            <person name="Chmiel J.A."/>
            <person name="Carr C."/>
            <person name="Stuivenberg G.A."/>
            <person name="Venema R."/>
            <person name="Chanyi R.M."/>
            <person name="Al K.F."/>
            <person name="Giguere D."/>
            <person name="Say H."/>
            <person name="Akouris P.P."/>
            <person name="Dominguez Romero S.A."/>
            <person name="Kwong A."/>
            <person name="Tai V."/>
            <person name="Koval S.F."/>
            <person name="Razvi H."/>
            <person name="Bjazevic J."/>
            <person name="Burton J.P."/>
        </authorList>
    </citation>
    <scope>NUCLEOTIDE SEQUENCE</scope>
    <source>
        <strain evidence="10">OxK</strain>
    </source>
</reference>
<evidence type="ECO:0000256" key="2">
    <source>
        <dbReference type="ARBA" id="ARBA00013855"/>
    </source>
</evidence>
<proteinExistence type="inferred from homology"/>
<gene>
    <name evidence="10" type="primary">mreC</name>
    <name evidence="10" type="ORF">NB646_03935</name>
</gene>
<dbReference type="PANTHER" id="PTHR34138">
    <property type="entry name" value="CELL SHAPE-DETERMINING PROTEIN MREC"/>
    <property type="match status" value="1"/>
</dbReference>
<dbReference type="NCBIfam" id="TIGR00219">
    <property type="entry name" value="mreC"/>
    <property type="match status" value="1"/>
</dbReference>
<evidence type="ECO:0000256" key="7">
    <source>
        <dbReference type="SAM" id="MobiDB-lite"/>
    </source>
</evidence>
<dbReference type="Gene3D" id="2.40.10.350">
    <property type="entry name" value="Rod shape-determining protein MreC, domain 2"/>
    <property type="match status" value="1"/>
</dbReference>
<dbReference type="RefSeq" id="WP_269316243.1">
    <property type="nucleotide sequence ID" value="NZ_CP098251.1"/>
</dbReference>
<comment type="similarity">
    <text evidence="1 5">Belongs to the MreC family.</text>
</comment>
<dbReference type="PANTHER" id="PTHR34138:SF1">
    <property type="entry name" value="CELL SHAPE-DETERMINING PROTEIN MREC"/>
    <property type="match status" value="1"/>
</dbReference>
<dbReference type="InterPro" id="IPR042175">
    <property type="entry name" value="Cell/Rod_MreC_2"/>
</dbReference>
<evidence type="ECO:0000256" key="6">
    <source>
        <dbReference type="SAM" id="Coils"/>
    </source>
</evidence>
<dbReference type="Proteomes" id="UP001164819">
    <property type="component" value="Chromosome"/>
</dbReference>
<evidence type="ECO:0000256" key="3">
    <source>
        <dbReference type="ARBA" id="ARBA00022960"/>
    </source>
</evidence>
<keyword evidence="8" id="KW-0472">Membrane</keyword>
<accession>A0A9E9NU37</accession>
<evidence type="ECO:0000256" key="8">
    <source>
        <dbReference type="SAM" id="Phobius"/>
    </source>
</evidence>
<evidence type="ECO:0000313" key="10">
    <source>
        <dbReference type="EMBL" id="WAV91889.1"/>
    </source>
</evidence>
<dbReference type="AlphaFoldDB" id="A0A9E9NU37"/>